<protein>
    <submittedName>
        <fullName evidence="1">Uncharacterized protein</fullName>
    </submittedName>
</protein>
<evidence type="ECO:0000313" key="1">
    <source>
        <dbReference type="EnsemblMetazoa" id="PPA44234.1"/>
    </source>
</evidence>
<proteinExistence type="predicted"/>
<keyword evidence="2" id="KW-1185">Reference proteome</keyword>
<name>A0A2A6CXP2_PRIPA</name>
<accession>A0A2A6CXP2</accession>
<reference evidence="2" key="1">
    <citation type="journal article" date="2008" name="Nat. Genet.">
        <title>The Pristionchus pacificus genome provides a unique perspective on nematode lifestyle and parasitism.</title>
        <authorList>
            <person name="Dieterich C."/>
            <person name="Clifton S.W."/>
            <person name="Schuster L.N."/>
            <person name="Chinwalla A."/>
            <person name="Delehaunty K."/>
            <person name="Dinkelacker I."/>
            <person name="Fulton L."/>
            <person name="Fulton R."/>
            <person name="Godfrey J."/>
            <person name="Minx P."/>
            <person name="Mitreva M."/>
            <person name="Roeseler W."/>
            <person name="Tian H."/>
            <person name="Witte H."/>
            <person name="Yang S.P."/>
            <person name="Wilson R.K."/>
            <person name="Sommer R.J."/>
        </authorList>
    </citation>
    <scope>NUCLEOTIDE SEQUENCE [LARGE SCALE GENOMIC DNA]</scope>
    <source>
        <strain evidence="2">PS312</strain>
    </source>
</reference>
<sequence>MRWLSAFYFAITGKEVQIRVSNSVVVVSSLRTLSHNLNGRETCVCNEVTATPLGKTSDKAGAQPAHHKRNIFEGPPFLRSRDRIKGGWRLAAGGWRLEHRIKGGRRLAAGGWRPEHRIKGGWRPDVGGWRPAARFWDKRRLAARS</sequence>
<dbReference type="EnsemblMetazoa" id="PPA44234.1">
    <property type="protein sequence ID" value="PPA44234.1"/>
    <property type="gene ID" value="WBGene00282603"/>
</dbReference>
<evidence type="ECO:0000313" key="2">
    <source>
        <dbReference type="Proteomes" id="UP000005239"/>
    </source>
</evidence>
<reference evidence="1" key="2">
    <citation type="submission" date="2022-06" db="UniProtKB">
        <authorList>
            <consortium name="EnsemblMetazoa"/>
        </authorList>
    </citation>
    <scope>IDENTIFICATION</scope>
    <source>
        <strain evidence="1">PS312</strain>
    </source>
</reference>
<organism evidence="1 2">
    <name type="scientific">Pristionchus pacificus</name>
    <name type="common">Parasitic nematode worm</name>
    <dbReference type="NCBI Taxonomy" id="54126"/>
    <lineage>
        <taxon>Eukaryota</taxon>
        <taxon>Metazoa</taxon>
        <taxon>Ecdysozoa</taxon>
        <taxon>Nematoda</taxon>
        <taxon>Chromadorea</taxon>
        <taxon>Rhabditida</taxon>
        <taxon>Rhabditina</taxon>
        <taxon>Diplogasteromorpha</taxon>
        <taxon>Diplogasteroidea</taxon>
        <taxon>Neodiplogasteridae</taxon>
        <taxon>Pristionchus</taxon>
    </lineage>
</organism>
<gene>
    <name evidence="1" type="primary">WBGene00282603</name>
</gene>
<dbReference type="AlphaFoldDB" id="A0A2A6CXP2"/>
<dbReference type="Proteomes" id="UP000005239">
    <property type="component" value="Unassembled WGS sequence"/>
</dbReference>
<accession>A0A8R1Z283</accession>